<feature type="compositionally biased region" description="Low complexity" evidence="1">
    <location>
        <begin position="288"/>
        <end position="316"/>
    </location>
</feature>
<evidence type="ECO:0000313" key="3">
    <source>
        <dbReference type="Proteomes" id="UP001194580"/>
    </source>
</evidence>
<name>A0AAD4HBZ1_9FUNG</name>
<dbReference type="Proteomes" id="UP001194580">
    <property type="component" value="Unassembled WGS sequence"/>
</dbReference>
<feature type="compositionally biased region" description="Low complexity" evidence="1">
    <location>
        <begin position="106"/>
        <end position="128"/>
    </location>
</feature>
<gene>
    <name evidence="2" type="ORF">BGZ95_006226</name>
</gene>
<sequence>MTAMRKHGAIRDTSYWNTLLIAARKSRGPYLCPSTRTYHVDRTSKLYWSGYSDEPETPDASMPTVTVGHDGTNTGTENGPPGSLTEASIAEQGTNGDIGAGSSIRTGTPTPGPANASAPASAGGVPSTPTGPEVKEESNASNPNGSLAASNGSLNNALSSTPKQNSNLTSPTLNPALMNRPLPNRGNPLMSPTQQGSLQQPGQGINPMMVSQSMGGMPAGMMAGGFVSPDSLMQQMPGGSIPGQMSMGLPQGYVNMGQMHPHMMQHLQAQQQQNPQQMYAQQQHILQQQFLQQQAQQQQQQQAQQQQMMQGQQDFQGPPRPKGRPR</sequence>
<dbReference type="EMBL" id="JAAAIL010000029">
    <property type="protein sequence ID" value="KAG0281173.1"/>
    <property type="molecule type" value="Genomic_DNA"/>
</dbReference>
<feature type="region of interest" description="Disordered" evidence="1">
    <location>
        <begin position="288"/>
        <end position="326"/>
    </location>
</feature>
<feature type="region of interest" description="Disordered" evidence="1">
    <location>
        <begin position="50"/>
        <end position="203"/>
    </location>
</feature>
<evidence type="ECO:0000256" key="1">
    <source>
        <dbReference type="SAM" id="MobiDB-lite"/>
    </source>
</evidence>
<protein>
    <submittedName>
        <fullName evidence="2">Uncharacterized protein</fullName>
    </submittedName>
</protein>
<organism evidence="2 3">
    <name type="scientific">Linnemannia exigua</name>
    <dbReference type="NCBI Taxonomy" id="604196"/>
    <lineage>
        <taxon>Eukaryota</taxon>
        <taxon>Fungi</taxon>
        <taxon>Fungi incertae sedis</taxon>
        <taxon>Mucoromycota</taxon>
        <taxon>Mortierellomycotina</taxon>
        <taxon>Mortierellomycetes</taxon>
        <taxon>Mortierellales</taxon>
        <taxon>Mortierellaceae</taxon>
        <taxon>Linnemannia</taxon>
    </lineage>
</organism>
<feature type="compositionally biased region" description="Low complexity" evidence="1">
    <location>
        <begin position="144"/>
        <end position="160"/>
    </location>
</feature>
<proteinExistence type="predicted"/>
<reference evidence="2" key="1">
    <citation type="journal article" date="2020" name="Fungal Divers.">
        <title>Resolving the Mortierellaceae phylogeny through synthesis of multi-gene phylogenetics and phylogenomics.</title>
        <authorList>
            <person name="Vandepol N."/>
            <person name="Liber J."/>
            <person name="Desiro A."/>
            <person name="Na H."/>
            <person name="Kennedy M."/>
            <person name="Barry K."/>
            <person name="Grigoriev I.V."/>
            <person name="Miller A.N."/>
            <person name="O'Donnell K."/>
            <person name="Stajich J.E."/>
            <person name="Bonito G."/>
        </authorList>
    </citation>
    <scope>NUCLEOTIDE SEQUENCE</scope>
    <source>
        <strain evidence="2">NRRL 28262</strain>
    </source>
</reference>
<evidence type="ECO:0000313" key="2">
    <source>
        <dbReference type="EMBL" id="KAG0281173.1"/>
    </source>
</evidence>
<dbReference type="AlphaFoldDB" id="A0AAD4HBZ1"/>
<accession>A0AAD4HBZ1</accession>
<feature type="compositionally biased region" description="Polar residues" evidence="1">
    <location>
        <begin position="161"/>
        <end position="173"/>
    </location>
</feature>
<feature type="compositionally biased region" description="Low complexity" evidence="1">
    <location>
        <begin position="71"/>
        <end position="82"/>
    </location>
</feature>
<keyword evidence="3" id="KW-1185">Reference proteome</keyword>
<feature type="compositionally biased region" description="Polar residues" evidence="1">
    <location>
        <begin position="190"/>
        <end position="203"/>
    </location>
</feature>
<comment type="caution">
    <text evidence="2">The sequence shown here is derived from an EMBL/GenBank/DDBJ whole genome shotgun (WGS) entry which is preliminary data.</text>
</comment>